<dbReference type="GO" id="GO:0008270">
    <property type="term" value="F:zinc ion binding"/>
    <property type="evidence" value="ECO:0007669"/>
    <property type="project" value="UniProtKB-KW"/>
</dbReference>
<dbReference type="PANTHER" id="PTHR47172:SF24">
    <property type="entry name" value="GATA ZINC FINGER DOMAIN-CONTAINING PROTEIN 14-RELATED"/>
    <property type="match status" value="1"/>
</dbReference>
<dbReference type="Proteomes" id="UP000193986">
    <property type="component" value="Unassembled WGS sequence"/>
</dbReference>
<accession>A0A1Y2BB91</accession>
<dbReference type="SUPFAM" id="SSF57716">
    <property type="entry name" value="Glucocorticoid receptor-like (DNA-binding domain)"/>
    <property type="match status" value="1"/>
</dbReference>
<proteinExistence type="predicted"/>
<evidence type="ECO:0000256" key="7">
    <source>
        <dbReference type="SAM" id="MobiDB-lite"/>
    </source>
</evidence>
<dbReference type="AlphaFoldDB" id="A0A1Y2BB91"/>
<keyword evidence="5" id="KW-0804">Transcription</keyword>
<sequence length="400" mass="42902">MAFFTMFPTSQYNPEVYSPYPFPDQSAHASYPPQDPSIRHTPQPQPPPPPPPSHSYTYHAPHWDPPSPPVDPLLPPVPAVPSNSNNHSQSNYDTSVYHQRVPSPVTVPPLPLHIESAFSPHPAWSNLPQAPNNGFPNVDANENRWQAQHLEECGGTGVNGWGTTLPPLSSLPQMPSVDKGKGVDRGGGDWAEEFGREVKRARQDPSVVDRDVALLQTYLTELVHLMSPFAATPSNPAPPKPPPYLHTHFSRLSALVHSTLTCLVPNIHTTLSPMFTPSPGMVKELTAAEKEMELIRKRRDALIAKAATKSGFDGTASGARASISGISALDESAFSSMGHIVAPGRCHGCGVAATPEWRRGPDGPASLCNSCGLHYAKLAKKREAEAAAAAAEAVINGTEG</sequence>
<evidence type="ECO:0000313" key="10">
    <source>
        <dbReference type="Proteomes" id="UP000193986"/>
    </source>
</evidence>
<dbReference type="EMBL" id="MCFC01000011">
    <property type="protein sequence ID" value="ORY32089.1"/>
    <property type="molecule type" value="Genomic_DNA"/>
</dbReference>
<keyword evidence="4" id="KW-0805">Transcription regulation</keyword>
<feature type="region of interest" description="Disordered" evidence="7">
    <location>
        <begin position="167"/>
        <end position="186"/>
    </location>
</feature>
<feature type="region of interest" description="Disordered" evidence="7">
    <location>
        <begin position="9"/>
        <end position="92"/>
    </location>
</feature>
<gene>
    <name evidence="9" type="ORF">BCR39DRAFT_524114</name>
</gene>
<feature type="compositionally biased region" description="Low complexity" evidence="7">
    <location>
        <begin position="167"/>
        <end position="177"/>
    </location>
</feature>
<evidence type="ECO:0000313" key="9">
    <source>
        <dbReference type="EMBL" id="ORY32089.1"/>
    </source>
</evidence>
<keyword evidence="2 6" id="KW-0863">Zinc-finger</keyword>
<dbReference type="CDD" id="cd00202">
    <property type="entry name" value="ZnF_GATA"/>
    <property type="match status" value="1"/>
</dbReference>
<evidence type="ECO:0000256" key="5">
    <source>
        <dbReference type="ARBA" id="ARBA00023163"/>
    </source>
</evidence>
<evidence type="ECO:0000256" key="6">
    <source>
        <dbReference type="PROSITE-ProRule" id="PRU00094"/>
    </source>
</evidence>
<dbReference type="PROSITE" id="PS50114">
    <property type="entry name" value="GATA_ZN_FINGER_2"/>
    <property type="match status" value="1"/>
</dbReference>
<evidence type="ECO:0000256" key="2">
    <source>
        <dbReference type="ARBA" id="ARBA00022771"/>
    </source>
</evidence>
<evidence type="ECO:0000259" key="8">
    <source>
        <dbReference type="PROSITE" id="PS50114"/>
    </source>
</evidence>
<dbReference type="Gene3D" id="3.30.50.10">
    <property type="entry name" value="Erythroid Transcription Factor GATA-1, subunit A"/>
    <property type="match status" value="1"/>
</dbReference>
<protein>
    <recommendedName>
        <fullName evidence="8">GATA-type domain-containing protein</fullName>
    </recommendedName>
</protein>
<dbReference type="InParanoid" id="A0A1Y2BB91"/>
<organism evidence="9 10">
    <name type="scientific">Naematelia encephala</name>
    <dbReference type="NCBI Taxonomy" id="71784"/>
    <lineage>
        <taxon>Eukaryota</taxon>
        <taxon>Fungi</taxon>
        <taxon>Dikarya</taxon>
        <taxon>Basidiomycota</taxon>
        <taxon>Agaricomycotina</taxon>
        <taxon>Tremellomycetes</taxon>
        <taxon>Tremellales</taxon>
        <taxon>Naemateliaceae</taxon>
        <taxon>Naematelia</taxon>
    </lineage>
</organism>
<evidence type="ECO:0000256" key="3">
    <source>
        <dbReference type="ARBA" id="ARBA00022833"/>
    </source>
</evidence>
<feature type="domain" description="GATA-type" evidence="8">
    <location>
        <begin position="345"/>
        <end position="375"/>
    </location>
</feature>
<dbReference type="Pfam" id="PF00320">
    <property type="entry name" value="GATA"/>
    <property type="match status" value="1"/>
</dbReference>
<keyword evidence="3" id="KW-0862">Zinc</keyword>
<dbReference type="InterPro" id="IPR000679">
    <property type="entry name" value="Znf_GATA"/>
</dbReference>
<dbReference type="STRING" id="71784.A0A1Y2BB91"/>
<keyword evidence="1" id="KW-0479">Metal-binding</keyword>
<dbReference type="GO" id="GO:0043565">
    <property type="term" value="F:sequence-specific DNA binding"/>
    <property type="evidence" value="ECO:0007669"/>
    <property type="project" value="InterPro"/>
</dbReference>
<comment type="caution">
    <text evidence="9">The sequence shown here is derived from an EMBL/GenBank/DDBJ whole genome shotgun (WGS) entry which is preliminary data.</text>
</comment>
<dbReference type="OrthoDB" id="2162994at2759"/>
<keyword evidence="10" id="KW-1185">Reference proteome</keyword>
<dbReference type="GO" id="GO:0006355">
    <property type="term" value="P:regulation of DNA-templated transcription"/>
    <property type="evidence" value="ECO:0007669"/>
    <property type="project" value="InterPro"/>
</dbReference>
<reference evidence="9 10" key="1">
    <citation type="submission" date="2016-07" db="EMBL/GenBank/DDBJ databases">
        <title>Pervasive Adenine N6-methylation of Active Genes in Fungi.</title>
        <authorList>
            <consortium name="DOE Joint Genome Institute"/>
            <person name="Mondo S.J."/>
            <person name="Dannebaum R.O."/>
            <person name="Kuo R.C."/>
            <person name="Labutti K."/>
            <person name="Haridas S."/>
            <person name="Kuo A."/>
            <person name="Salamov A."/>
            <person name="Ahrendt S.R."/>
            <person name="Lipzen A."/>
            <person name="Sullivan W."/>
            <person name="Andreopoulos W.B."/>
            <person name="Clum A."/>
            <person name="Lindquist E."/>
            <person name="Daum C."/>
            <person name="Ramamoorthy G.K."/>
            <person name="Gryganskyi A."/>
            <person name="Culley D."/>
            <person name="Magnuson J.K."/>
            <person name="James T.Y."/>
            <person name="O'Malley M.A."/>
            <person name="Stajich J.E."/>
            <person name="Spatafora J.W."/>
            <person name="Visel A."/>
            <person name="Grigoriev I.V."/>
        </authorList>
    </citation>
    <scope>NUCLEOTIDE SEQUENCE [LARGE SCALE GENOMIC DNA]</scope>
    <source>
        <strain evidence="9 10">68-887.2</strain>
    </source>
</reference>
<evidence type="ECO:0000256" key="4">
    <source>
        <dbReference type="ARBA" id="ARBA00023015"/>
    </source>
</evidence>
<feature type="compositionally biased region" description="Pro residues" evidence="7">
    <location>
        <begin position="63"/>
        <end position="79"/>
    </location>
</feature>
<feature type="compositionally biased region" description="Pro residues" evidence="7">
    <location>
        <begin position="43"/>
        <end position="53"/>
    </location>
</feature>
<dbReference type="SMART" id="SM00401">
    <property type="entry name" value="ZnF_GATA"/>
    <property type="match status" value="1"/>
</dbReference>
<evidence type="ECO:0000256" key="1">
    <source>
        <dbReference type="ARBA" id="ARBA00022723"/>
    </source>
</evidence>
<name>A0A1Y2BB91_9TREE</name>
<dbReference type="PANTHER" id="PTHR47172">
    <property type="entry name" value="OS01G0976800 PROTEIN"/>
    <property type="match status" value="1"/>
</dbReference>
<dbReference type="InterPro" id="IPR013088">
    <property type="entry name" value="Znf_NHR/GATA"/>
</dbReference>